<proteinExistence type="predicted"/>
<reference evidence="2" key="1">
    <citation type="journal article" date="2023" name="Plant Biotechnol. J.">
        <title>Chromosome-level wild Hevea brasiliensis genome provides new tools for genomic-assisted breeding and valuable loci to elevate rubber yield.</title>
        <authorList>
            <person name="Cheng H."/>
            <person name="Song X."/>
            <person name="Hu Y."/>
            <person name="Wu T."/>
            <person name="Yang Q."/>
            <person name="An Z."/>
            <person name="Feng S."/>
            <person name="Deng Z."/>
            <person name="Wu W."/>
            <person name="Zeng X."/>
            <person name="Tu M."/>
            <person name="Wang X."/>
            <person name="Huang H."/>
        </authorList>
    </citation>
    <scope>NUCLEOTIDE SEQUENCE</scope>
    <source>
        <strain evidence="2">MT/VB/25A 57/8</strain>
    </source>
</reference>
<gene>
    <name evidence="2" type="ORF">P3X46_020198</name>
</gene>
<dbReference type="PANTHER" id="PTHR33671:SF3">
    <property type="entry name" value="F28N24.8 PROTEIN"/>
    <property type="match status" value="1"/>
</dbReference>
<dbReference type="InterPro" id="IPR007789">
    <property type="entry name" value="DUF688"/>
</dbReference>
<feature type="region of interest" description="Disordered" evidence="1">
    <location>
        <begin position="387"/>
        <end position="417"/>
    </location>
</feature>
<protein>
    <recommendedName>
        <fullName evidence="4">DUF3741 domain-containing protein</fullName>
    </recommendedName>
</protein>
<feature type="region of interest" description="Disordered" evidence="1">
    <location>
        <begin position="613"/>
        <end position="636"/>
    </location>
</feature>
<dbReference type="PANTHER" id="PTHR33671">
    <property type="entry name" value="N-METHYLTRANSFERASE, PUTATIVE (DUF688)-RELATED"/>
    <property type="match status" value="1"/>
</dbReference>
<evidence type="ECO:0000313" key="3">
    <source>
        <dbReference type="Proteomes" id="UP001174677"/>
    </source>
</evidence>
<keyword evidence="3" id="KW-1185">Reference proteome</keyword>
<evidence type="ECO:0008006" key="4">
    <source>
        <dbReference type="Google" id="ProtNLM"/>
    </source>
</evidence>
<feature type="region of interest" description="Disordered" evidence="1">
    <location>
        <begin position="68"/>
        <end position="96"/>
    </location>
</feature>
<feature type="region of interest" description="Disordered" evidence="1">
    <location>
        <begin position="18"/>
        <end position="50"/>
    </location>
</feature>
<evidence type="ECO:0000313" key="2">
    <source>
        <dbReference type="EMBL" id="KAJ9168704.1"/>
    </source>
</evidence>
<name>A0ABQ9LL46_HEVBR</name>
<feature type="compositionally biased region" description="Polar residues" evidence="1">
    <location>
        <begin position="387"/>
        <end position="406"/>
    </location>
</feature>
<dbReference type="Proteomes" id="UP001174677">
    <property type="component" value="Chromosome 11"/>
</dbReference>
<dbReference type="Pfam" id="PF05097">
    <property type="entry name" value="DUF688"/>
    <property type="match status" value="1"/>
</dbReference>
<feature type="region of interest" description="Disordered" evidence="1">
    <location>
        <begin position="222"/>
        <end position="280"/>
    </location>
</feature>
<feature type="compositionally biased region" description="Basic and acidic residues" evidence="1">
    <location>
        <begin position="68"/>
        <end position="77"/>
    </location>
</feature>
<comment type="caution">
    <text evidence="2">The sequence shown here is derived from an EMBL/GenBank/DDBJ whole genome shotgun (WGS) entry which is preliminary data.</text>
</comment>
<evidence type="ECO:0000256" key="1">
    <source>
        <dbReference type="SAM" id="MobiDB-lite"/>
    </source>
</evidence>
<accession>A0ABQ9LL46</accession>
<sequence length="676" mass="74995">MMEERKLNFNVPLLSVRRSSNTSSSNGAKGKKVENSQLNRRHTLPSHKSDFNLYQVTEPVAVPFHWEHIPGRPKNDRVPNPQGLKEASVTPRGPPQRVMDIVKNTKGKKPEDQVVFRPQNEENSFKDIVVSGLNCKEEGVNEKAGLNSEIDDDDDVYSDALDTMAPTDSFSVNCSVSGVSGFDNQVLKRSGTFSTDPQTRDFMMSRFLPAAKAMTLETPHYASRKQPVSAEQPRQITNVVLPDRTPPVKRNESLNALSYHQDIEDEESENESDEYADSGSISTKGCGLLPRLSIKNSLCLLNPIAGMKVRTQASVSSTHDDIKRLSKAICARSQSPSVKKPAKDAVYKQKLDNEVQSPRLVGVENKPSCGSNRFSYASDRLMISQTSPFRRSTSRGISPRRNQAPQSSFSGGGFPGIPKEIEDLKTNKLKRYSKSQELVSYRGIRQGSCPVSPTVEKTLYVDTVNVAGLLCSNSGSSKVQEECMDSAEKDLKSLSNSREIQENAAIECFSEDTKCLNFPGGMGKQEHKGLQCGDADLSLLSDNLPHKGEAERIEDLSQALVCIRTHFEGNQDIESDQISNIDSENAKTSLVQNLLPPLQPKTPSESWLRRTLPSISSQNPSSHLYRGTNLQSKRQDLKTSCTRSKWENIVKSSYLHSDHVRYSEELFPHASQQSKS</sequence>
<organism evidence="2 3">
    <name type="scientific">Hevea brasiliensis</name>
    <name type="common">Para rubber tree</name>
    <name type="synonym">Siphonia brasiliensis</name>
    <dbReference type="NCBI Taxonomy" id="3981"/>
    <lineage>
        <taxon>Eukaryota</taxon>
        <taxon>Viridiplantae</taxon>
        <taxon>Streptophyta</taxon>
        <taxon>Embryophyta</taxon>
        <taxon>Tracheophyta</taxon>
        <taxon>Spermatophyta</taxon>
        <taxon>Magnoliopsida</taxon>
        <taxon>eudicotyledons</taxon>
        <taxon>Gunneridae</taxon>
        <taxon>Pentapetalae</taxon>
        <taxon>rosids</taxon>
        <taxon>fabids</taxon>
        <taxon>Malpighiales</taxon>
        <taxon>Euphorbiaceae</taxon>
        <taxon>Crotonoideae</taxon>
        <taxon>Micrandreae</taxon>
        <taxon>Hevea</taxon>
    </lineage>
</organism>
<feature type="compositionally biased region" description="Acidic residues" evidence="1">
    <location>
        <begin position="263"/>
        <end position="276"/>
    </location>
</feature>
<dbReference type="EMBL" id="JARPOI010000011">
    <property type="protein sequence ID" value="KAJ9168704.1"/>
    <property type="molecule type" value="Genomic_DNA"/>
</dbReference>